<sequence length="107" mass="12441">MVATVNTNDIVARTLSYGDFSVKGEVVKSLAPAMDIQIPYNIERLLYLFTEQDRQRVRCLMEEFERENRVTVPEDVMTSLKQTVVGERTLFVFWVYIVCVCVFGFYV</sequence>
<dbReference type="GO" id="GO:0030170">
    <property type="term" value="F:pyridoxal phosphate binding"/>
    <property type="evidence" value="ECO:0007669"/>
    <property type="project" value="TreeGrafter"/>
</dbReference>
<comment type="caution">
    <text evidence="2">The sequence shown here is derived from an EMBL/GenBank/DDBJ whole genome shotgun (WGS) entry which is preliminary data.</text>
</comment>
<proteinExistence type="predicted"/>
<evidence type="ECO:0000313" key="2">
    <source>
        <dbReference type="EMBL" id="KAK4307128.1"/>
    </source>
</evidence>
<dbReference type="GO" id="GO:0009071">
    <property type="term" value="P:serine family amino acid catabolic process"/>
    <property type="evidence" value="ECO:0007669"/>
    <property type="project" value="TreeGrafter"/>
</dbReference>
<dbReference type="AlphaFoldDB" id="A0AAE1U201"/>
<evidence type="ECO:0000256" key="1">
    <source>
        <dbReference type="SAM" id="Phobius"/>
    </source>
</evidence>
<dbReference type="Gene3D" id="3.40.50.1100">
    <property type="match status" value="1"/>
</dbReference>
<keyword evidence="1" id="KW-1133">Transmembrane helix</keyword>
<accession>A0AAE1U201</accession>
<reference evidence="2" key="1">
    <citation type="submission" date="2023-11" db="EMBL/GenBank/DDBJ databases">
        <title>Genome assemblies of two species of porcelain crab, Petrolisthes cinctipes and Petrolisthes manimaculis (Anomura: Porcellanidae).</title>
        <authorList>
            <person name="Angst P."/>
        </authorList>
    </citation>
    <scope>NUCLEOTIDE SEQUENCE</scope>
    <source>
        <strain evidence="2">PB745_02</strain>
        <tissue evidence="2">Gill</tissue>
    </source>
</reference>
<dbReference type="SUPFAM" id="SSF53686">
    <property type="entry name" value="Tryptophan synthase beta subunit-like PLP-dependent enzymes"/>
    <property type="match status" value="1"/>
</dbReference>
<dbReference type="PANTHER" id="PTHR42690">
    <property type="entry name" value="THREONINE SYNTHASE FAMILY MEMBER"/>
    <property type="match status" value="1"/>
</dbReference>
<dbReference type="EMBL" id="JAWZYT010002033">
    <property type="protein sequence ID" value="KAK4307128.1"/>
    <property type="molecule type" value="Genomic_DNA"/>
</dbReference>
<dbReference type="InterPro" id="IPR036052">
    <property type="entry name" value="TrpB-like_PALP_sf"/>
</dbReference>
<keyword evidence="3" id="KW-1185">Reference proteome</keyword>
<dbReference type="GO" id="GO:0046360">
    <property type="term" value="P:2-oxobutyrate biosynthetic process"/>
    <property type="evidence" value="ECO:0007669"/>
    <property type="project" value="TreeGrafter"/>
</dbReference>
<evidence type="ECO:0000313" key="3">
    <source>
        <dbReference type="Proteomes" id="UP001292094"/>
    </source>
</evidence>
<name>A0AAE1U201_9EUCA</name>
<keyword evidence="1" id="KW-0812">Transmembrane</keyword>
<protein>
    <submittedName>
        <fullName evidence="2">Uncharacterized protein</fullName>
    </submittedName>
</protein>
<keyword evidence="1" id="KW-0472">Membrane</keyword>
<dbReference type="PANTHER" id="PTHR42690:SF1">
    <property type="entry name" value="THREONINE SYNTHASE-LIKE 2"/>
    <property type="match status" value="1"/>
</dbReference>
<gene>
    <name evidence="2" type="ORF">Pmani_021087</name>
</gene>
<feature type="transmembrane region" description="Helical" evidence="1">
    <location>
        <begin position="89"/>
        <end position="106"/>
    </location>
</feature>
<dbReference type="Proteomes" id="UP001292094">
    <property type="component" value="Unassembled WGS sequence"/>
</dbReference>
<dbReference type="InterPro" id="IPR051166">
    <property type="entry name" value="Threonine_Synthase"/>
</dbReference>
<organism evidence="2 3">
    <name type="scientific">Petrolisthes manimaculis</name>
    <dbReference type="NCBI Taxonomy" id="1843537"/>
    <lineage>
        <taxon>Eukaryota</taxon>
        <taxon>Metazoa</taxon>
        <taxon>Ecdysozoa</taxon>
        <taxon>Arthropoda</taxon>
        <taxon>Crustacea</taxon>
        <taxon>Multicrustacea</taxon>
        <taxon>Malacostraca</taxon>
        <taxon>Eumalacostraca</taxon>
        <taxon>Eucarida</taxon>
        <taxon>Decapoda</taxon>
        <taxon>Pleocyemata</taxon>
        <taxon>Anomura</taxon>
        <taxon>Galatheoidea</taxon>
        <taxon>Porcellanidae</taxon>
        <taxon>Petrolisthes</taxon>
    </lineage>
</organism>